<organism evidence="3 4">
    <name type="scientific">Candidatus Dactylopiibacterium carminicum</name>
    <dbReference type="NCBI Taxonomy" id="857335"/>
    <lineage>
        <taxon>Bacteria</taxon>
        <taxon>Pseudomonadati</taxon>
        <taxon>Pseudomonadota</taxon>
        <taxon>Betaproteobacteria</taxon>
        <taxon>Rhodocyclales</taxon>
        <taxon>Rhodocyclaceae</taxon>
        <taxon>Candidatus Dactylopiibacterium</taxon>
    </lineage>
</organism>
<dbReference type="RefSeq" id="WP_095523842.1">
    <property type="nucleotide sequence ID" value="NZ_MDUX01000011.1"/>
</dbReference>
<evidence type="ECO:0000313" key="2">
    <source>
        <dbReference type="EMBL" id="KAF7599980.1"/>
    </source>
</evidence>
<dbReference type="InterPro" id="IPR021136">
    <property type="entry name" value="Flagellar_hook_control-like_C"/>
</dbReference>
<keyword evidence="2" id="KW-0966">Cell projection</keyword>
<keyword evidence="2" id="KW-0969">Cilium</keyword>
<dbReference type="Pfam" id="PF02120">
    <property type="entry name" value="Flg_hook"/>
    <property type="match status" value="1"/>
</dbReference>
<evidence type="ECO:0000313" key="4">
    <source>
        <dbReference type="Proteomes" id="UP000216107"/>
    </source>
</evidence>
<evidence type="ECO:0000313" key="3">
    <source>
        <dbReference type="EMBL" id="PAS94439.1"/>
    </source>
</evidence>
<feature type="domain" description="Flagellar hook-length control protein-like C-terminal" evidence="1">
    <location>
        <begin position="217"/>
        <end position="282"/>
    </location>
</feature>
<accession>A0A272EWF8</accession>
<dbReference type="Gene3D" id="3.30.750.140">
    <property type="match status" value="1"/>
</dbReference>
<evidence type="ECO:0000259" key="1">
    <source>
        <dbReference type="Pfam" id="PF02120"/>
    </source>
</evidence>
<reference evidence="2 5" key="1">
    <citation type="submission" date="2016-08" db="EMBL/GenBank/DDBJ databases">
        <title>Candidatus Dactylopiibacterium carminicum genome sequence.</title>
        <authorList>
            <person name="Ramirez-Puebla S.T."/>
            <person name="Ormeno-Orrillo E."/>
            <person name="Vera-Ponce De Leon A."/>
            <person name="Luis L."/>
            <person name="Sanchez-Flores A."/>
            <person name="Monica R."/>
            <person name="Martinez-Romero E."/>
        </authorList>
    </citation>
    <scope>NUCLEOTIDE SEQUENCE [LARGE SCALE GENOMIC DNA]</scope>
    <source>
        <strain evidence="2">END1</strain>
    </source>
</reference>
<protein>
    <submittedName>
        <fullName evidence="2">Flagellar hook-length control protein FliK</fullName>
    </submittedName>
</protein>
<sequence length="334" mass="35879">MALERIANVTQARPVSSREGGARQASVVAGETLRLAYAETLGEDLLVTTGDGRPMRLIGMGRLGQGLAEGDILLMKVLSVYPELELELQSDIVRRPGARAAIPFQTEQAAMRVDQAVLRQFAWRAPDGAALALSWRALVQGRWQQAMFQPSADIAAYQGQAPAVPMPGLEEEPFDSGRWTFPIYALGGVPMLLRLVHSDPDGNGRDTPRRSMRSLALRIELTLGQLGRIVLQVQWLAGGIQLSLATERKDALAPLSDALPDITTALARAGLRLMRCSMSHGLPGFETDSALAARLPQGPAAALPPSLFRAAAEVVVQLANRSHALETSRGSEEA</sequence>
<gene>
    <name evidence="2" type="ORF">BGI27_05170</name>
    <name evidence="3" type="ORF">CGU29_03770</name>
</gene>
<reference evidence="3 4" key="2">
    <citation type="submission" date="2017-07" db="EMBL/GenBank/DDBJ databases">
        <title>Candidatus Dactylopiibacterium carminicum, a nitrogen-fixing symbiont of the cochineal insect Dactylopius coccus and Dactylopius opuntiae (Hemiptera: Coccoidea: Dactylopiidae).</title>
        <authorList>
            <person name="Vera A."/>
        </authorList>
    </citation>
    <scope>NUCLEOTIDE SEQUENCE [LARGE SCALE GENOMIC DNA]</scope>
    <source>
        <strain evidence="3 4">NFDCM</strain>
    </source>
</reference>
<keyword evidence="2" id="KW-0282">Flagellum</keyword>
<dbReference type="InterPro" id="IPR038610">
    <property type="entry name" value="FliK-like_C_sf"/>
</dbReference>
<evidence type="ECO:0000313" key="5">
    <source>
        <dbReference type="Proteomes" id="UP000623509"/>
    </source>
</evidence>
<comment type="caution">
    <text evidence="3">The sequence shown here is derived from an EMBL/GenBank/DDBJ whole genome shotgun (WGS) entry which is preliminary data.</text>
</comment>
<dbReference type="EMBL" id="MDUX01000011">
    <property type="protein sequence ID" value="KAF7599980.1"/>
    <property type="molecule type" value="Genomic_DNA"/>
</dbReference>
<proteinExistence type="predicted"/>
<dbReference type="Proteomes" id="UP000623509">
    <property type="component" value="Unassembled WGS sequence"/>
</dbReference>
<dbReference type="OrthoDB" id="7056260at2"/>
<dbReference type="EMBL" id="NMRN01000007">
    <property type="protein sequence ID" value="PAS94439.1"/>
    <property type="molecule type" value="Genomic_DNA"/>
</dbReference>
<dbReference type="AlphaFoldDB" id="A0A272EWF8"/>
<name>A0A272EWF8_9RHOO</name>
<dbReference type="Proteomes" id="UP000216107">
    <property type="component" value="Unassembled WGS sequence"/>
</dbReference>
<keyword evidence="5" id="KW-1185">Reference proteome</keyword>